<reference evidence="2 3" key="1">
    <citation type="submission" date="2020-08" db="EMBL/GenBank/DDBJ databases">
        <title>Genome sequence of Phycicoccus endophyticus JCM 31784T.</title>
        <authorList>
            <person name="Hyun D.-W."/>
            <person name="Bae J.-W."/>
        </authorList>
    </citation>
    <scope>NUCLEOTIDE SEQUENCE [LARGE SCALE GENOMIC DNA]</scope>
    <source>
        <strain evidence="2 3">JCM 31784</strain>
    </source>
</reference>
<dbReference type="EMBL" id="CP060712">
    <property type="protein sequence ID" value="QNN49334.1"/>
    <property type="molecule type" value="Genomic_DNA"/>
</dbReference>
<evidence type="ECO:0000313" key="3">
    <source>
        <dbReference type="Proteomes" id="UP000515976"/>
    </source>
</evidence>
<feature type="transmembrane region" description="Helical" evidence="1">
    <location>
        <begin position="111"/>
        <end position="131"/>
    </location>
</feature>
<name>A0A7G9R159_9MICO</name>
<dbReference type="RefSeq" id="WP_166104114.1">
    <property type="nucleotide sequence ID" value="NZ_BMMY01000013.1"/>
</dbReference>
<proteinExistence type="predicted"/>
<keyword evidence="1" id="KW-1133">Transmembrane helix</keyword>
<dbReference type="InterPro" id="IPR053824">
    <property type="entry name" value="DUF7010"/>
</dbReference>
<keyword evidence="1" id="KW-0472">Membrane</keyword>
<organism evidence="2 3">
    <name type="scientific">Phycicoccus endophyticus</name>
    <dbReference type="NCBI Taxonomy" id="1690220"/>
    <lineage>
        <taxon>Bacteria</taxon>
        <taxon>Bacillati</taxon>
        <taxon>Actinomycetota</taxon>
        <taxon>Actinomycetes</taxon>
        <taxon>Micrococcales</taxon>
        <taxon>Intrasporangiaceae</taxon>
        <taxon>Phycicoccus</taxon>
    </lineage>
</organism>
<evidence type="ECO:0000256" key="1">
    <source>
        <dbReference type="SAM" id="Phobius"/>
    </source>
</evidence>
<feature type="transmembrane region" description="Helical" evidence="1">
    <location>
        <begin position="137"/>
        <end position="155"/>
    </location>
</feature>
<keyword evidence="3" id="KW-1185">Reference proteome</keyword>
<sequence>MGTVLGVGSDLDEELLRPGAVERLGFAFLLAYGLTWVVAAWLWRTRGPRVGAYAVLFQGVVALPLAFGLQALTNVGAPPKDPILTELVVVLAVSQVAALPLVIVLVATRRWLASSLVMAVVTAVHFVPYSWLYRTPLYYVLAGVLAVAIPVTLRVTTRRDDVSDRDVWLVFGVVGLCLLGAALVALLG</sequence>
<dbReference type="KEGG" id="pei:H9L10_14185"/>
<dbReference type="Pfam" id="PF22765">
    <property type="entry name" value="DUF7010"/>
    <property type="match status" value="1"/>
</dbReference>
<protein>
    <submittedName>
        <fullName evidence="2">Uncharacterized protein</fullName>
    </submittedName>
</protein>
<keyword evidence="1" id="KW-0812">Transmembrane</keyword>
<evidence type="ECO:0000313" key="2">
    <source>
        <dbReference type="EMBL" id="QNN49334.1"/>
    </source>
</evidence>
<dbReference type="AlphaFoldDB" id="A0A7G9R159"/>
<feature type="transmembrane region" description="Helical" evidence="1">
    <location>
        <begin position="50"/>
        <end position="71"/>
    </location>
</feature>
<accession>A0A7G9R159</accession>
<gene>
    <name evidence="2" type="ORF">H9L10_14185</name>
</gene>
<feature type="transmembrane region" description="Helical" evidence="1">
    <location>
        <begin position="83"/>
        <end position="104"/>
    </location>
</feature>
<feature type="transmembrane region" description="Helical" evidence="1">
    <location>
        <begin position="167"/>
        <end position="187"/>
    </location>
</feature>
<dbReference type="Proteomes" id="UP000515976">
    <property type="component" value="Chromosome"/>
</dbReference>
<feature type="transmembrane region" description="Helical" evidence="1">
    <location>
        <begin position="24"/>
        <end position="43"/>
    </location>
</feature>